<protein>
    <submittedName>
        <fullName evidence="1">ATP-binding protein</fullName>
    </submittedName>
</protein>
<accession>A0A3M9NSD4</accession>
<dbReference type="EMBL" id="RJJR01000001">
    <property type="protein sequence ID" value="RNI40123.1"/>
    <property type="molecule type" value="Genomic_DNA"/>
</dbReference>
<keyword evidence="2" id="KW-1185">Reference proteome</keyword>
<dbReference type="Gene3D" id="3.40.50.300">
    <property type="entry name" value="P-loop containing nucleotide triphosphate hydrolases"/>
    <property type="match status" value="1"/>
</dbReference>
<gene>
    <name evidence="1" type="ORF">EFY79_02165</name>
</gene>
<dbReference type="OrthoDB" id="1201990at2"/>
<name>A0A3M9NSD4_9BACT</name>
<comment type="caution">
    <text evidence="1">The sequence shown here is derived from an EMBL/GenBank/DDBJ whole genome shotgun (WGS) entry which is preliminary data.</text>
</comment>
<evidence type="ECO:0000313" key="2">
    <source>
        <dbReference type="Proteomes" id="UP000267223"/>
    </source>
</evidence>
<dbReference type="PANTHER" id="PTHR37807">
    <property type="entry name" value="OS07G0160300 PROTEIN"/>
    <property type="match status" value="1"/>
</dbReference>
<keyword evidence="1" id="KW-0547">Nucleotide-binding</keyword>
<keyword evidence="1" id="KW-0067">ATP-binding</keyword>
<dbReference type="SUPFAM" id="SSF52540">
    <property type="entry name" value="P-loop containing nucleoside triphosphate hydrolases"/>
    <property type="match status" value="1"/>
</dbReference>
<dbReference type="Proteomes" id="UP000267223">
    <property type="component" value="Unassembled WGS sequence"/>
</dbReference>
<sequence>MKKPLLVVITGMPASGKTTLAHLIAEKTHCPLLSRDELKEGYINTTGVPHAQLNDDSAKHIYEAFFDTIGLLISRKISLVIEAAFQDKLWQPKLSILQSGADIKIVICKTEPSIALSRFEKRYLQESSREKYHGDRSGVKDIANKLFYNYNPVKSGFPTMVIDTTDNYNPGIEEILGFIHQQ</sequence>
<dbReference type="AlphaFoldDB" id="A0A3M9NSD4"/>
<organism evidence="1 2">
    <name type="scientific">Hanamia caeni</name>
    <dbReference type="NCBI Taxonomy" id="2294116"/>
    <lineage>
        <taxon>Bacteria</taxon>
        <taxon>Pseudomonadati</taxon>
        <taxon>Bacteroidota</taxon>
        <taxon>Chitinophagia</taxon>
        <taxon>Chitinophagales</taxon>
        <taxon>Chitinophagaceae</taxon>
        <taxon>Hanamia</taxon>
    </lineage>
</organism>
<dbReference type="GO" id="GO:0005524">
    <property type="term" value="F:ATP binding"/>
    <property type="evidence" value="ECO:0007669"/>
    <property type="project" value="UniProtKB-KW"/>
</dbReference>
<dbReference type="PANTHER" id="PTHR37807:SF3">
    <property type="entry name" value="OS07G0160300 PROTEIN"/>
    <property type="match status" value="1"/>
</dbReference>
<evidence type="ECO:0000313" key="1">
    <source>
        <dbReference type="EMBL" id="RNI40123.1"/>
    </source>
</evidence>
<dbReference type="InterPro" id="IPR027417">
    <property type="entry name" value="P-loop_NTPase"/>
</dbReference>
<reference evidence="1 2" key="1">
    <citation type="submission" date="2018-11" db="EMBL/GenBank/DDBJ databases">
        <title>Draft genome sequence of Ferruginibacter sp. BO-59.</title>
        <authorList>
            <person name="Im W.T."/>
        </authorList>
    </citation>
    <scope>NUCLEOTIDE SEQUENCE [LARGE SCALE GENOMIC DNA]</scope>
    <source>
        <strain evidence="1 2">BO-59</strain>
    </source>
</reference>
<dbReference type="Pfam" id="PF13671">
    <property type="entry name" value="AAA_33"/>
    <property type="match status" value="1"/>
</dbReference>
<dbReference type="RefSeq" id="WP_123119013.1">
    <property type="nucleotide sequence ID" value="NZ_RJJR01000001.1"/>
</dbReference>
<proteinExistence type="predicted"/>